<reference evidence="3" key="1">
    <citation type="submission" date="2016-09" db="EMBL/GenBank/DDBJ databases">
        <authorList>
            <person name="Varghese N."/>
            <person name="Submissions S."/>
        </authorList>
    </citation>
    <scope>NUCLEOTIDE SEQUENCE [LARGE SCALE GENOMIC DNA]</scope>
    <source>
        <strain evidence="3">ANC 4422</strain>
    </source>
</reference>
<evidence type="ECO:0000313" key="3">
    <source>
        <dbReference type="Proteomes" id="UP000242501"/>
    </source>
</evidence>
<dbReference type="OrthoDB" id="6706661at2"/>
<name>A0A1G6HZ80_9GAMM</name>
<keyword evidence="1" id="KW-0732">Signal</keyword>
<dbReference type="EMBL" id="FMYL01000007">
    <property type="protein sequence ID" value="SDB99135.1"/>
    <property type="molecule type" value="Genomic_DNA"/>
</dbReference>
<dbReference type="Proteomes" id="UP000242501">
    <property type="component" value="Unassembled WGS sequence"/>
</dbReference>
<protein>
    <submittedName>
        <fullName evidence="2">Uncharacterized protein</fullName>
    </submittedName>
</protein>
<dbReference type="PROSITE" id="PS51257">
    <property type="entry name" value="PROKAR_LIPOPROTEIN"/>
    <property type="match status" value="1"/>
</dbReference>
<accession>A0A1G6HZ80</accession>
<gene>
    <name evidence="2" type="ORF">SAMN05421733_107111</name>
</gene>
<dbReference type="AlphaFoldDB" id="A0A1G6HZ80"/>
<keyword evidence="3" id="KW-1185">Reference proteome</keyword>
<sequence length="191" mass="21491">MKGIMCCIGSIALACSSAVYSAQTFDHEGKYNIAKGFMPTAPEQSIRSLKPFLGDFRILSTKQYRQDEQAKFSPVDFAVSWGLFAKPNVAQHIHVQQYDRFLNWKMNPLPVSPQSAMQMVSNMHMIPASPDVLKQLNQVKRGDLVRLQGDLVEVKDGDLVWTSSLTNTDVGEGGCELFRVKHVQWLQKVQM</sequence>
<dbReference type="STRING" id="1219383.SAMN05421733_107111"/>
<feature type="chain" id="PRO_5017486253" evidence="1">
    <location>
        <begin position="22"/>
        <end position="191"/>
    </location>
</feature>
<evidence type="ECO:0000256" key="1">
    <source>
        <dbReference type="SAM" id="SignalP"/>
    </source>
</evidence>
<organism evidence="2 3">
    <name type="scientific">Acinetobacter boissieri</name>
    <dbReference type="NCBI Taxonomy" id="1219383"/>
    <lineage>
        <taxon>Bacteria</taxon>
        <taxon>Pseudomonadati</taxon>
        <taxon>Pseudomonadota</taxon>
        <taxon>Gammaproteobacteria</taxon>
        <taxon>Moraxellales</taxon>
        <taxon>Moraxellaceae</taxon>
        <taxon>Acinetobacter</taxon>
    </lineage>
</organism>
<dbReference type="RefSeq" id="WP_092748596.1">
    <property type="nucleotide sequence ID" value="NZ_FMYL01000007.1"/>
</dbReference>
<feature type="signal peptide" evidence="1">
    <location>
        <begin position="1"/>
        <end position="21"/>
    </location>
</feature>
<proteinExistence type="predicted"/>
<evidence type="ECO:0000313" key="2">
    <source>
        <dbReference type="EMBL" id="SDB99135.1"/>
    </source>
</evidence>